<evidence type="ECO:0000313" key="2">
    <source>
        <dbReference type="Proteomes" id="UP001732700"/>
    </source>
</evidence>
<reference evidence="1" key="1">
    <citation type="submission" date="2021-05" db="EMBL/GenBank/DDBJ databases">
        <authorList>
            <person name="Scholz U."/>
            <person name="Mascher M."/>
            <person name="Fiebig A."/>
        </authorList>
    </citation>
    <scope>NUCLEOTIDE SEQUENCE [LARGE SCALE GENOMIC DNA]</scope>
</reference>
<dbReference type="EnsemblPlants" id="AVESA.00010b.r2.2CG0313760.1">
    <property type="protein sequence ID" value="AVESA.00010b.r2.2CG0313760.1.CDS"/>
    <property type="gene ID" value="AVESA.00010b.r2.2CG0313760"/>
</dbReference>
<name>A0ACD5UTH7_AVESA</name>
<protein>
    <submittedName>
        <fullName evidence="1">Uncharacterized protein</fullName>
    </submittedName>
</protein>
<keyword evidence="2" id="KW-1185">Reference proteome</keyword>
<proteinExistence type="predicted"/>
<reference evidence="1" key="2">
    <citation type="submission" date="2025-09" db="UniProtKB">
        <authorList>
            <consortium name="EnsemblPlants"/>
        </authorList>
    </citation>
    <scope>IDENTIFICATION</scope>
</reference>
<evidence type="ECO:0000313" key="1">
    <source>
        <dbReference type="EnsemblPlants" id="AVESA.00010b.r2.2CG0313760.1.CDS"/>
    </source>
</evidence>
<accession>A0ACD5UTH7</accession>
<sequence>MASPAAPPFLIKTYAMVDDPETNDTISWNESGTAFVVWRRSEFERDLLPRNFKHSNFASFVRQLNTYGFRKVGIDRWEFANDWFRRGEKHLLGAIHRRKGTGVGVPLQAPAMIPTAIPISPTPTSSGGDPAVSSSPPPPGPAPAPGVSGAVAELEEENARLRRENARLARELARARRVCDGVRHLVSRYDHGGEEEDDERSGGGKPLLFGVAIGSKRSREDGEGEGDEEESGEDENEEREDGDEDERHTARREPAKSRRTEPSDLDVLALSVRAAAAARPEGGSRDRKNPSVPKPLACLEWNGGKN</sequence>
<organism evidence="1 2">
    <name type="scientific">Avena sativa</name>
    <name type="common">Oat</name>
    <dbReference type="NCBI Taxonomy" id="4498"/>
    <lineage>
        <taxon>Eukaryota</taxon>
        <taxon>Viridiplantae</taxon>
        <taxon>Streptophyta</taxon>
        <taxon>Embryophyta</taxon>
        <taxon>Tracheophyta</taxon>
        <taxon>Spermatophyta</taxon>
        <taxon>Magnoliopsida</taxon>
        <taxon>Liliopsida</taxon>
        <taxon>Poales</taxon>
        <taxon>Poaceae</taxon>
        <taxon>BOP clade</taxon>
        <taxon>Pooideae</taxon>
        <taxon>Poodae</taxon>
        <taxon>Poeae</taxon>
        <taxon>Poeae Chloroplast Group 1 (Aveneae type)</taxon>
        <taxon>Aveninae</taxon>
        <taxon>Avena</taxon>
    </lineage>
</organism>
<dbReference type="Proteomes" id="UP001732700">
    <property type="component" value="Chromosome 2C"/>
</dbReference>